<dbReference type="PANTHER" id="PTHR43434">
    <property type="entry name" value="PHOSPHOGLYCOLATE PHOSPHATASE"/>
    <property type="match status" value="1"/>
</dbReference>
<name>A0A8J3ZQ95_9ACTN</name>
<dbReference type="InterPro" id="IPR041492">
    <property type="entry name" value="HAD_2"/>
</dbReference>
<dbReference type="GO" id="GO:0005829">
    <property type="term" value="C:cytosol"/>
    <property type="evidence" value="ECO:0007669"/>
    <property type="project" value="TreeGrafter"/>
</dbReference>
<dbReference type="InterPro" id="IPR036412">
    <property type="entry name" value="HAD-like_sf"/>
</dbReference>
<dbReference type="GO" id="GO:0006281">
    <property type="term" value="P:DNA repair"/>
    <property type="evidence" value="ECO:0007669"/>
    <property type="project" value="TreeGrafter"/>
</dbReference>
<accession>A0A8J3ZQ95</accession>
<comment type="caution">
    <text evidence="1">The sequence shown here is derived from an EMBL/GenBank/DDBJ whole genome shotgun (WGS) entry which is preliminary data.</text>
</comment>
<keyword evidence="2" id="KW-1185">Reference proteome</keyword>
<proteinExistence type="predicted"/>
<dbReference type="RefSeq" id="WP_203926278.1">
    <property type="nucleotide sequence ID" value="NZ_BOPH01000017.1"/>
</dbReference>
<sequence>MTDDQLAAVLSRARVILLDFDGPICSLFAAYPASQVAADLRAAIEARFGEVPMLADVDGPLQLLRRYREVCSPEIATFAAETLRDCEVVAAGSAIPTPGATNVLESVRASGRPVAVVSNNSVEAVAAYLDWHQLRHCVDLVVARRVDMDPRLLKPDPYLPRQALAGIGIGAVHAVLVGDSISDIEAARAAGVPAIGYANKPGKREAQAHVGAHATVTAMTELVDALNKG</sequence>
<organism evidence="1 2">
    <name type="scientific">Virgisporangium ochraceum</name>
    <dbReference type="NCBI Taxonomy" id="65505"/>
    <lineage>
        <taxon>Bacteria</taxon>
        <taxon>Bacillati</taxon>
        <taxon>Actinomycetota</taxon>
        <taxon>Actinomycetes</taxon>
        <taxon>Micromonosporales</taxon>
        <taxon>Micromonosporaceae</taxon>
        <taxon>Virgisporangium</taxon>
    </lineage>
</organism>
<dbReference type="Pfam" id="PF13419">
    <property type="entry name" value="HAD_2"/>
    <property type="match status" value="1"/>
</dbReference>
<dbReference type="InterPro" id="IPR050155">
    <property type="entry name" value="HAD-like_hydrolase_sf"/>
</dbReference>
<keyword evidence="1" id="KW-0378">Hydrolase</keyword>
<dbReference type="PANTHER" id="PTHR43434:SF1">
    <property type="entry name" value="PHOSPHOGLYCOLATE PHOSPHATASE"/>
    <property type="match status" value="1"/>
</dbReference>
<dbReference type="SUPFAM" id="SSF56784">
    <property type="entry name" value="HAD-like"/>
    <property type="match status" value="1"/>
</dbReference>
<dbReference type="Gene3D" id="3.40.50.1000">
    <property type="entry name" value="HAD superfamily/HAD-like"/>
    <property type="match status" value="1"/>
</dbReference>
<reference evidence="1" key="1">
    <citation type="submission" date="2021-01" db="EMBL/GenBank/DDBJ databases">
        <title>Whole genome shotgun sequence of Virgisporangium ochraceum NBRC 16418.</title>
        <authorList>
            <person name="Komaki H."/>
            <person name="Tamura T."/>
        </authorList>
    </citation>
    <scope>NUCLEOTIDE SEQUENCE</scope>
    <source>
        <strain evidence="1">NBRC 16418</strain>
    </source>
</reference>
<evidence type="ECO:0000313" key="2">
    <source>
        <dbReference type="Proteomes" id="UP000635606"/>
    </source>
</evidence>
<dbReference type="EMBL" id="BOPH01000017">
    <property type="protein sequence ID" value="GIJ66300.1"/>
    <property type="molecule type" value="Genomic_DNA"/>
</dbReference>
<dbReference type="Proteomes" id="UP000635606">
    <property type="component" value="Unassembled WGS sequence"/>
</dbReference>
<protein>
    <submittedName>
        <fullName evidence="1">Hydrolase</fullName>
    </submittedName>
</protein>
<evidence type="ECO:0000313" key="1">
    <source>
        <dbReference type="EMBL" id="GIJ66300.1"/>
    </source>
</evidence>
<gene>
    <name evidence="1" type="ORF">Voc01_012170</name>
</gene>
<dbReference type="AlphaFoldDB" id="A0A8J3ZQ95"/>
<dbReference type="GO" id="GO:0008967">
    <property type="term" value="F:phosphoglycolate phosphatase activity"/>
    <property type="evidence" value="ECO:0007669"/>
    <property type="project" value="TreeGrafter"/>
</dbReference>
<dbReference type="InterPro" id="IPR023214">
    <property type="entry name" value="HAD_sf"/>
</dbReference>